<reference evidence="1 2" key="1">
    <citation type="journal article" date="2016" name="Nat. Commun.">
        <title>Thousands of microbial genomes shed light on interconnected biogeochemical processes in an aquifer system.</title>
        <authorList>
            <person name="Anantharaman K."/>
            <person name="Brown C.T."/>
            <person name="Hug L.A."/>
            <person name="Sharon I."/>
            <person name="Castelle C.J."/>
            <person name="Probst A.J."/>
            <person name="Thomas B.C."/>
            <person name="Singh A."/>
            <person name="Wilkins M.J."/>
            <person name="Karaoz U."/>
            <person name="Brodie E.L."/>
            <person name="Williams K.H."/>
            <person name="Hubbard S.S."/>
            <person name="Banfield J.F."/>
        </authorList>
    </citation>
    <scope>NUCLEOTIDE SEQUENCE [LARGE SCALE GENOMIC DNA]</scope>
</reference>
<name>A0A1F7X193_9BACT</name>
<protein>
    <submittedName>
        <fullName evidence="1">Uncharacterized protein</fullName>
    </submittedName>
</protein>
<dbReference type="AlphaFoldDB" id="A0A1F7X193"/>
<accession>A0A1F7X193</accession>
<gene>
    <name evidence="1" type="ORF">A2159_02690</name>
</gene>
<organism evidence="1 2">
    <name type="scientific">Candidatus Woesebacteria bacterium RBG_13_34_9</name>
    <dbReference type="NCBI Taxonomy" id="1802477"/>
    <lineage>
        <taxon>Bacteria</taxon>
        <taxon>Candidatus Woeseibacteriota</taxon>
    </lineage>
</organism>
<dbReference type="Proteomes" id="UP000179219">
    <property type="component" value="Unassembled WGS sequence"/>
</dbReference>
<comment type="caution">
    <text evidence="1">The sequence shown here is derived from an EMBL/GenBank/DDBJ whole genome shotgun (WGS) entry which is preliminary data.</text>
</comment>
<dbReference type="EMBL" id="MGFP01000047">
    <property type="protein sequence ID" value="OGM08489.1"/>
    <property type="molecule type" value="Genomic_DNA"/>
</dbReference>
<dbReference type="SUPFAM" id="SSF53474">
    <property type="entry name" value="alpha/beta-Hydrolases"/>
    <property type="match status" value="1"/>
</dbReference>
<dbReference type="Gene3D" id="3.40.50.1820">
    <property type="entry name" value="alpha/beta hydrolase"/>
    <property type="match status" value="1"/>
</dbReference>
<evidence type="ECO:0000313" key="1">
    <source>
        <dbReference type="EMBL" id="OGM08489.1"/>
    </source>
</evidence>
<dbReference type="InterPro" id="IPR029058">
    <property type="entry name" value="AB_hydrolase_fold"/>
</dbReference>
<evidence type="ECO:0000313" key="2">
    <source>
        <dbReference type="Proteomes" id="UP000179219"/>
    </source>
</evidence>
<sequence length="303" mass="35401">MNKRSEIIVETEKRIYSLLKNQKLSLFLKKYKLEMFYEQNPNETVPAFQEILSSINYSVVKSPNQPWKINYKFRKSGGSTEIRLFNQYDENKPGVIFHHGLGAMTFIIQFQMIKEVFPQKKYNLFVIRASHHDIYGNVVKHFINNFVNFASGIAGSTLAVEEAVNFHKSLSQKPVIVTGFSLGGMVTGLHYFYFGNADYYFPIISFPDASQIIFNKNNKDYVKNYDKLKKNESIKKCFVIPNDLPEKPKNKIYPIIGKYDDIINFKKAKRFWKDYNYKVLETGHMTVISERKELKNFILSKIS</sequence>
<proteinExistence type="predicted"/>